<accession>A0A4Q5LXG9</accession>
<sequence length="258" mass="29901">MSLKFVSFYGVVVLLTSLFFQFVPLPKMLSWQEMLLSKLLNQAPVLLCLGYLWVQRNRIKEANIFYLLTAFLLLNVFSEVYYYFVNEDYLLMINICHNSLIYLILAMLFKKQSPQVRGQILNPKNISYAVLAGLFFIVGFSFSLLKVYQKHYAPNKLFFFVLLIAMVMTTTTVCVSFFVDKPFSRNWYKLVVGTIAMAVLDVYLYLSLFVFDAYSNLIYTIGKLIFSIGILLIVERTMRKCLNKAPLIVLYKKVSDIG</sequence>
<keyword evidence="1" id="KW-1133">Transmembrane helix</keyword>
<feature type="transmembrane region" description="Helical" evidence="1">
    <location>
        <begin position="217"/>
        <end position="234"/>
    </location>
</feature>
<feature type="transmembrane region" description="Helical" evidence="1">
    <location>
        <begin position="128"/>
        <end position="145"/>
    </location>
</feature>
<evidence type="ECO:0000313" key="3">
    <source>
        <dbReference type="Proteomes" id="UP000293162"/>
    </source>
</evidence>
<protein>
    <submittedName>
        <fullName evidence="2">Uncharacterized protein</fullName>
    </submittedName>
</protein>
<reference evidence="2 3" key="1">
    <citation type="submission" date="2019-02" db="EMBL/GenBank/DDBJ databases">
        <title>Bacterial novel species Emticicia sp. 17J42-9 isolated from soil.</title>
        <authorList>
            <person name="Jung H.-Y."/>
        </authorList>
    </citation>
    <scope>NUCLEOTIDE SEQUENCE [LARGE SCALE GENOMIC DNA]</scope>
    <source>
        <strain evidence="2 3">17J42-9</strain>
    </source>
</reference>
<feature type="transmembrane region" description="Helical" evidence="1">
    <location>
        <begin position="5"/>
        <end position="23"/>
    </location>
</feature>
<proteinExistence type="predicted"/>
<feature type="transmembrane region" description="Helical" evidence="1">
    <location>
        <begin position="35"/>
        <end position="53"/>
    </location>
</feature>
<feature type="transmembrane region" description="Helical" evidence="1">
    <location>
        <begin position="90"/>
        <end position="108"/>
    </location>
</feature>
<keyword evidence="3" id="KW-1185">Reference proteome</keyword>
<keyword evidence="1" id="KW-0812">Transmembrane</keyword>
<dbReference type="Proteomes" id="UP000293162">
    <property type="component" value="Unassembled WGS sequence"/>
</dbReference>
<feature type="transmembrane region" description="Helical" evidence="1">
    <location>
        <begin position="65"/>
        <end position="84"/>
    </location>
</feature>
<evidence type="ECO:0000313" key="2">
    <source>
        <dbReference type="EMBL" id="RYU94546.1"/>
    </source>
</evidence>
<name>A0A4Q5LXG9_9BACT</name>
<comment type="caution">
    <text evidence="2">The sequence shown here is derived from an EMBL/GenBank/DDBJ whole genome shotgun (WGS) entry which is preliminary data.</text>
</comment>
<evidence type="ECO:0000256" key="1">
    <source>
        <dbReference type="SAM" id="Phobius"/>
    </source>
</evidence>
<gene>
    <name evidence="2" type="ORF">EWM59_16435</name>
</gene>
<dbReference type="AlphaFoldDB" id="A0A4Q5LXG9"/>
<keyword evidence="1" id="KW-0472">Membrane</keyword>
<feature type="transmembrane region" description="Helical" evidence="1">
    <location>
        <begin position="190"/>
        <end position="211"/>
    </location>
</feature>
<dbReference type="EMBL" id="SEWF01000024">
    <property type="protein sequence ID" value="RYU94546.1"/>
    <property type="molecule type" value="Genomic_DNA"/>
</dbReference>
<organism evidence="2 3">
    <name type="scientific">Emticicia agri</name>
    <dbReference type="NCBI Taxonomy" id="2492393"/>
    <lineage>
        <taxon>Bacteria</taxon>
        <taxon>Pseudomonadati</taxon>
        <taxon>Bacteroidota</taxon>
        <taxon>Cytophagia</taxon>
        <taxon>Cytophagales</taxon>
        <taxon>Leadbetterellaceae</taxon>
        <taxon>Emticicia</taxon>
    </lineage>
</organism>
<feature type="transmembrane region" description="Helical" evidence="1">
    <location>
        <begin position="157"/>
        <end position="178"/>
    </location>
</feature>